<feature type="domain" description="Ribosomal protein mS38 C-terminal" evidence="5">
    <location>
        <begin position="97"/>
        <end position="130"/>
    </location>
</feature>
<dbReference type="PANTHER" id="PTHR32035">
    <property type="entry name" value="AURORA KINASE A-INTERACTING PROTEIN"/>
    <property type="match status" value="1"/>
</dbReference>
<accession>D6X024</accession>
<dbReference type="PANTHER" id="PTHR32035:SF3">
    <property type="entry name" value="SMALL RIBOSOMAL SUBUNIT PROTEIN MS38"/>
    <property type="match status" value="1"/>
</dbReference>
<dbReference type="InterPro" id="IPR013177">
    <property type="entry name" value="Ribosomal_mS38_C"/>
</dbReference>
<dbReference type="Pfam" id="PF08213">
    <property type="entry name" value="COX24_C"/>
    <property type="match status" value="1"/>
</dbReference>
<dbReference type="OrthoDB" id="6423950at2759"/>
<reference evidence="6 8" key="2">
    <citation type="journal article" date="2010" name="Nucleic Acids Res.">
        <title>BeetleBase in 2010: revisions to provide comprehensive genomic information for Tribolium castaneum.</title>
        <authorList>
            <person name="Kim H.S."/>
            <person name="Murphy T."/>
            <person name="Xia J."/>
            <person name="Caragea D."/>
            <person name="Park Y."/>
            <person name="Beeman R.W."/>
            <person name="Lorenzen M.D."/>
            <person name="Butcher S."/>
            <person name="Manak J.R."/>
            <person name="Brown S.J."/>
        </authorList>
    </citation>
    <scope>GENOME REANNOTATION</scope>
    <source>
        <strain evidence="6 8">Georgia GA2</strain>
    </source>
</reference>
<keyword evidence="2" id="KW-0496">Mitochondrion</keyword>
<comment type="similarity">
    <text evidence="3">Belongs to the mitochondrion-specific ribosomal protein mS38 family.</text>
</comment>
<evidence type="ECO:0000256" key="4">
    <source>
        <dbReference type="ARBA" id="ARBA00035682"/>
    </source>
</evidence>
<dbReference type="EMBL" id="KQ971364">
    <property type="protein sequence ID" value="KYB25660.1"/>
    <property type="molecule type" value="Genomic_DNA"/>
</dbReference>
<reference evidence="6" key="3">
    <citation type="submission" date="2014-11" db="EMBL/GenBank/DDBJ databases">
        <title>Tools and pipelines for BioNano data: molecule assembly pipeline and FASTA super scaffolding tool.</title>
        <authorList>
            <person name="Shelton J.M."/>
            <person name="Herndon N."/>
            <person name="Coleman C."/>
            <person name="Lu N."/>
            <person name="Brown S.J."/>
        </authorList>
    </citation>
    <scope>NUCLEOTIDE SEQUENCE</scope>
    <source>
        <strain evidence="6">Georgia GA2</strain>
    </source>
</reference>
<proteinExistence type="inferred from homology"/>
<dbReference type="Proteomes" id="UP000007266">
    <property type="component" value="Linkage group 9"/>
</dbReference>
<dbReference type="SMART" id="SM01155">
    <property type="entry name" value="DUF1713"/>
    <property type="match status" value="1"/>
</dbReference>
<evidence type="ECO:0000259" key="5">
    <source>
        <dbReference type="SMART" id="SM01155"/>
    </source>
</evidence>
<dbReference type="InParanoid" id="D6X024"/>
<comment type="subcellular location">
    <subcellularLocation>
        <location evidence="1">Mitochondrion</location>
    </subcellularLocation>
</comment>
<dbReference type="STRING" id="7070.D6X024"/>
<gene>
    <name evidence="6" type="primary">AUGUSTUS-3.0.2_12323</name>
    <name evidence="7" type="synonym">AUGUSTUS-3.0.2_34854</name>
    <name evidence="6" type="ORF">TcasGA2_TC012323</name>
    <name evidence="7" type="ORF">TcasGA2_TC034854</name>
</gene>
<keyword evidence="8" id="KW-1185">Reference proteome</keyword>
<evidence type="ECO:0000313" key="6">
    <source>
        <dbReference type="EMBL" id="EFA10137.1"/>
    </source>
</evidence>
<dbReference type="GO" id="GO:0005739">
    <property type="term" value="C:mitochondrion"/>
    <property type="evidence" value="ECO:0000318"/>
    <property type="project" value="GO_Central"/>
</dbReference>
<organism evidence="6 8">
    <name type="scientific">Tribolium castaneum</name>
    <name type="common">Red flour beetle</name>
    <dbReference type="NCBI Taxonomy" id="7070"/>
    <lineage>
        <taxon>Eukaryota</taxon>
        <taxon>Metazoa</taxon>
        <taxon>Ecdysozoa</taxon>
        <taxon>Arthropoda</taxon>
        <taxon>Hexapoda</taxon>
        <taxon>Insecta</taxon>
        <taxon>Pterygota</taxon>
        <taxon>Neoptera</taxon>
        <taxon>Endopterygota</taxon>
        <taxon>Coleoptera</taxon>
        <taxon>Polyphaga</taxon>
        <taxon>Cucujiformia</taxon>
        <taxon>Tenebrionidae</taxon>
        <taxon>Tenebrionidae incertae sedis</taxon>
        <taxon>Tribolium</taxon>
    </lineage>
</organism>
<evidence type="ECO:0000256" key="1">
    <source>
        <dbReference type="ARBA" id="ARBA00004173"/>
    </source>
</evidence>
<dbReference type="AlphaFoldDB" id="D6X024"/>
<dbReference type="EMBL" id="KQ971371">
    <property type="protein sequence ID" value="EFA10137.1"/>
    <property type="molecule type" value="Genomic_DNA"/>
</dbReference>
<evidence type="ECO:0000313" key="7">
    <source>
        <dbReference type="EMBL" id="KYB25660.1"/>
    </source>
</evidence>
<name>D6X024_TRICA</name>
<dbReference type="HOGENOM" id="CLU_1410513_0_0_1"/>
<dbReference type="OMA" id="MFASKIF"/>
<evidence type="ECO:0000256" key="2">
    <source>
        <dbReference type="ARBA" id="ARBA00023128"/>
    </source>
</evidence>
<dbReference type="eggNOG" id="KOG0524">
    <property type="taxonomic scope" value="Eukaryota"/>
</dbReference>
<evidence type="ECO:0000256" key="3">
    <source>
        <dbReference type="ARBA" id="ARBA00035647"/>
    </source>
</evidence>
<reference evidence="6 8" key="1">
    <citation type="journal article" date="2008" name="Nature">
        <title>The genome of the model beetle and pest Tribolium castaneum.</title>
        <authorList>
            <consortium name="Tribolium Genome Sequencing Consortium"/>
            <person name="Richards S."/>
            <person name="Gibbs R.A."/>
            <person name="Weinstock G.M."/>
            <person name="Brown S.J."/>
            <person name="Denell R."/>
            <person name="Beeman R.W."/>
            <person name="Gibbs R."/>
            <person name="Beeman R.W."/>
            <person name="Brown S.J."/>
            <person name="Bucher G."/>
            <person name="Friedrich M."/>
            <person name="Grimmelikhuijzen C.J."/>
            <person name="Klingler M."/>
            <person name="Lorenzen M."/>
            <person name="Richards S."/>
            <person name="Roth S."/>
            <person name="Schroder R."/>
            <person name="Tautz D."/>
            <person name="Zdobnov E.M."/>
            <person name="Muzny D."/>
            <person name="Gibbs R.A."/>
            <person name="Weinstock G.M."/>
            <person name="Attaway T."/>
            <person name="Bell S."/>
            <person name="Buhay C.J."/>
            <person name="Chandrabose M.N."/>
            <person name="Chavez D."/>
            <person name="Clerk-Blankenburg K.P."/>
            <person name="Cree A."/>
            <person name="Dao M."/>
            <person name="Davis C."/>
            <person name="Chacko J."/>
            <person name="Dinh H."/>
            <person name="Dugan-Rocha S."/>
            <person name="Fowler G."/>
            <person name="Garner T.T."/>
            <person name="Garnes J."/>
            <person name="Gnirke A."/>
            <person name="Hawes A."/>
            <person name="Hernandez J."/>
            <person name="Hines S."/>
            <person name="Holder M."/>
            <person name="Hume J."/>
            <person name="Jhangiani S.N."/>
            <person name="Joshi V."/>
            <person name="Khan Z.M."/>
            <person name="Jackson L."/>
            <person name="Kovar C."/>
            <person name="Kowis A."/>
            <person name="Lee S."/>
            <person name="Lewis L.R."/>
            <person name="Margolis J."/>
            <person name="Morgan M."/>
            <person name="Nazareth L.V."/>
            <person name="Nguyen N."/>
            <person name="Okwuonu G."/>
            <person name="Parker D."/>
            <person name="Richards S."/>
            <person name="Ruiz S.J."/>
            <person name="Santibanez J."/>
            <person name="Savard J."/>
            <person name="Scherer S.E."/>
            <person name="Schneider B."/>
            <person name="Sodergren E."/>
            <person name="Tautz D."/>
            <person name="Vattahil S."/>
            <person name="Villasana D."/>
            <person name="White C.S."/>
            <person name="Wright R."/>
            <person name="Park Y."/>
            <person name="Beeman R.W."/>
            <person name="Lord J."/>
            <person name="Oppert B."/>
            <person name="Lorenzen M."/>
            <person name="Brown S."/>
            <person name="Wang L."/>
            <person name="Savard J."/>
            <person name="Tautz D."/>
            <person name="Richards S."/>
            <person name="Weinstock G."/>
            <person name="Gibbs R.A."/>
            <person name="Liu Y."/>
            <person name="Worley K."/>
            <person name="Weinstock G."/>
            <person name="Elsik C.G."/>
            <person name="Reese J.T."/>
            <person name="Elhaik E."/>
            <person name="Landan G."/>
            <person name="Graur D."/>
            <person name="Arensburger P."/>
            <person name="Atkinson P."/>
            <person name="Beeman R.W."/>
            <person name="Beidler J."/>
            <person name="Brown S.J."/>
            <person name="Demuth J.P."/>
            <person name="Drury D.W."/>
            <person name="Du Y.Z."/>
            <person name="Fujiwara H."/>
            <person name="Lorenzen M."/>
            <person name="Maselli V."/>
            <person name="Osanai M."/>
            <person name="Park Y."/>
            <person name="Robertson H.M."/>
            <person name="Tu Z."/>
            <person name="Wang J.J."/>
            <person name="Wang S."/>
            <person name="Richards S."/>
            <person name="Song H."/>
            <person name="Zhang L."/>
            <person name="Sodergren E."/>
            <person name="Werner D."/>
            <person name="Stanke M."/>
            <person name="Morgenstern B."/>
            <person name="Solovyev V."/>
            <person name="Kosarev P."/>
            <person name="Brown G."/>
            <person name="Chen H.C."/>
            <person name="Ermolaeva O."/>
            <person name="Hlavina W."/>
            <person name="Kapustin Y."/>
            <person name="Kiryutin B."/>
            <person name="Kitts P."/>
            <person name="Maglott D."/>
            <person name="Pruitt K."/>
            <person name="Sapojnikov V."/>
            <person name="Souvorov A."/>
            <person name="Mackey A.J."/>
            <person name="Waterhouse R.M."/>
            <person name="Wyder S."/>
            <person name="Zdobnov E.M."/>
            <person name="Zdobnov E.M."/>
            <person name="Wyder S."/>
            <person name="Kriventseva E.V."/>
            <person name="Kadowaki T."/>
            <person name="Bork P."/>
            <person name="Aranda M."/>
            <person name="Bao R."/>
            <person name="Beermann A."/>
            <person name="Berns N."/>
            <person name="Bolognesi R."/>
            <person name="Bonneton F."/>
            <person name="Bopp D."/>
            <person name="Brown S.J."/>
            <person name="Bucher G."/>
            <person name="Butts T."/>
            <person name="Chaumot A."/>
            <person name="Denell R.E."/>
            <person name="Ferrier D.E."/>
            <person name="Friedrich M."/>
            <person name="Gordon C.M."/>
            <person name="Jindra M."/>
            <person name="Klingler M."/>
            <person name="Lan Q."/>
            <person name="Lattorff H.M."/>
            <person name="Laudet V."/>
            <person name="von Levetsow C."/>
            <person name="Liu Z."/>
            <person name="Lutz R."/>
            <person name="Lynch J.A."/>
            <person name="da Fonseca R.N."/>
            <person name="Posnien N."/>
            <person name="Reuter R."/>
            <person name="Roth S."/>
            <person name="Savard J."/>
            <person name="Schinko J.B."/>
            <person name="Schmitt C."/>
            <person name="Schoppmeier M."/>
            <person name="Schroder R."/>
            <person name="Shippy T.D."/>
            <person name="Simonnet F."/>
            <person name="Marques-Souza H."/>
            <person name="Tautz D."/>
            <person name="Tomoyasu Y."/>
            <person name="Trauner J."/>
            <person name="Van der Zee M."/>
            <person name="Vervoort M."/>
            <person name="Wittkopp N."/>
            <person name="Wimmer E.A."/>
            <person name="Yang X."/>
            <person name="Jones A.K."/>
            <person name="Sattelle D.B."/>
            <person name="Ebert P.R."/>
            <person name="Nelson D."/>
            <person name="Scott J.G."/>
            <person name="Beeman R.W."/>
            <person name="Muthukrishnan S."/>
            <person name="Kramer K.J."/>
            <person name="Arakane Y."/>
            <person name="Beeman R.W."/>
            <person name="Zhu Q."/>
            <person name="Hogenkamp D."/>
            <person name="Dixit R."/>
            <person name="Oppert B."/>
            <person name="Jiang H."/>
            <person name="Zou Z."/>
            <person name="Marshall J."/>
            <person name="Elpidina E."/>
            <person name="Vinokurov K."/>
            <person name="Oppert C."/>
            <person name="Zou Z."/>
            <person name="Evans J."/>
            <person name="Lu Z."/>
            <person name="Zhao P."/>
            <person name="Sumathipala N."/>
            <person name="Altincicek B."/>
            <person name="Vilcinskas A."/>
            <person name="Williams M."/>
            <person name="Hultmark D."/>
            <person name="Hetru C."/>
            <person name="Jiang H."/>
            <person name="Grimmelikhuijzen C.J."/>
            <person name="Hauser F."/>
            <person name="Cazzamali G."/>
            <person name="Williamson M."/>
            <person name="Park Y."/>
            <person name="Li B."/>
            <person name="Tanaka Y."/>
            <person name="Predel R."/>
            <person name="Neupert S."/>
            <person name="Schachtner J."/>
            <person name="Verleyen P."/>
            <person name="Raible F."/>
            <person name="Bork P."/>
            <person name="Friedrich M."/>
            <person name="Walden K.K."/>
            <person name="Robertson H.M."/>
            <person name="Angeli S."/>
            <person name="Foret S."/>
            <person name="Bucher G."/>
            <person name="Schuetz S."/>
            <person name="Maleszka R."/>
            <person name="Wimmer E.A."/>
            <person name="Beeman R.W."/>
            <person name="Lorenzen M."/>
            <person name="Tomoyasu Y."/>
            <person name="Miller S.C."/>
            <person name="Grossmann D."/>
            <person name="Bucher G."/>
        </authorList>
    </citation>
    <scope>NUCLEOTIDE SEQUENCE [LARGE SCALE GENOMIC DNA]</scope>
    <source>
        <strain evidence="6 8">Georgia GA2</strain>
    </source>
</reference>
<evidence type="ECO:0000313" key="8">
    <source>
        <dbReference type="Proteomes" id="UP000007266"/>
    </source>
</evidence>
<sequence>MACLTRILRLNQFRHCLTFARNLTSNNAPVVTSLVPQVSLTNNPWIWQKNDKVEAPKIKNIVHIDLPNGLRYVPPLEDPSSDKEIELPTINGDVTKEAARLIVIRRRKMKRHKLKKLRKRMKFEWAKKRQRREWNKEKLFQAELIKQCKEGEAFSAEKYVEERLAKLREVTALKNKVFIKTNVWVQLMKQKMK</sequence>
<protein>
    <recommendedName>
        <fullName evidence="4">Small ribosomal subunit protein mS38</fullName>
    </recommendedName>
</protein>